<reference evidence="12" key="3">
    <citation type="submission" date="2023-05" db="EMBL/GenBank/DDBJ databases">
        <authorList>
            <person name="Smith C.H."/>
        </authorList>
    </citation>
    <scope>NUCLEOTIDE SEQUENCE</scope>
    <source>
        <strain evidence="12">CHS0354</strain>
        <tissue evidence="12">Mantle</tissue>
    </source>
</reference>
<feature type="region of interest" description="Disordered" evidence="10">
    <location>
        <begin position="429"/>
        <end position="575"/>
    </location>
</feature>
<dbReference type="EMBL" id="JAEAOA010000085">
    <property type="protein sequence ID" value="KAK3605111.1"/>
    <property type="molecule type" value="Genomic_DNA"/>
</dbReference>
<evidence type="ECO:0000256" key="3">
    <source>
        <dbReference type="ARBA" id="ARBA00012089"/>
    </source>
</evidence>
<name>A0AAE0T7J8_9BIVA</name>
<comment type="pathway">
    <text evidence="1">Protein modification; peptidyl-diphthamide biosynthesis.</text>
</comment>
<evidence type="ECO:0000256" key="6">
    <source>
        <dbReference type="ARBA" id="ARBA00031202"/>
    </source>
</evidence>
<feature type="domain" description="Diphthamide synthase" evidence="11">
    <location>
        <begin position="177"/>
        <end position="374"/>
    </location>
</feature>
<feature type="region of interest" description="Disordered" evidence="10">
    <location>
        <begin position="385"/>
        <end position="405"/>
    </location>
</feature>
<dbReference type="Pfam" id="PF02566">
    <property type="entry name" value="OsmC"/>
    <property type="match status" value="1"/>
</dbReference>
<feature type="compositionally biased region" description="Low complexity" evidence="10">
    <location>
        <begin position="386"/>
        <end position="402"/>
    </location>
</feature>
<dbReference type="Proteomes" id="UP001195483">
    <property type="component" value="Unassembled WGS sequence"/>
</dbReference>
<evidence type="ECO:0000256" key="2">
    <source>
        <dbReference type="ARBA" id="ARBA00008496"/>
    </source>
</evidence>
<dbReference type="CDD" id="cd01994">
    <property type="entry name" value="AANH_PF0828-like"/>
    <property type="match status" value="1"/>
</dbReference>
<evidence type="ECO:0000313" key="13">
    <source>
        <dbReference type="Proteomes" id="UP001195483"/>
    </source>
</evidence>
<comment type="catalytic activity">
    <reaction evidence="9">
        <text>diphthine-[translation elongation factor 2] + NH4(+) + ATP = diphthamide-[translation elongation factor 2] + AMP + diphosphate + H(+)</text>
        <dbReference type="Rhea" id="RHEA:19753"/>
        <dbReference type="Rhea" id="RHEA-COMP:10172"/>
        <dbReference type="Rhea" id="RHEA-COMP:10174"/>
        <dbReference type="ChEBI" id="CHEBI:15378"/>
        <dbReference type="ChEBI" id="CHEBI:16692"/>
        <dbReference type="ChEBI" id="CHEBI:28938"/>
        <dbReference type="ChEBI" id="CHEBI:30616"/>
        <dbReference type="ChEBI" id="CHEBI:33019"/>
        <dbReference type="ChEBI" id="CHEBI:82696"/>
        <dbReference type="ChEBI" id="CHEBI:456215"/>
        <dbReference type="EC" id="6.3.1.14"/>
    </reaction>
</comment>
<dbReference type="InterPro" id="IPR036102">
    <property type="entry name" value="OsmC/Ohrsf"/>
</dbReference>
<accession>A0AAE0T7J8</accession>
<evidence type="ECO:0000256" key="5">
    <source>
        <dbReference type="ARBA" id="ARBA00029814"/>
    </source>
</evidence>
<organism evidence="12 13">
    <name type="scientific">Potamilus streckersoni</name>
    <dbReference type="NCBI Taxonomy" id="2493646"/>
    <lineage>
        <taxon>Eukaryota</taxon>
        <taxon>Metazoa</taxon>
        <taxon>Spiralia</taxon>
        <taxon>Lophotrochozoa</taxon>
        <taxon>Mollusca</taxon>
        <taxon>Bivalvia</taxon>
        <taxon>Autobranchia</taxon>
        <taxon>Heteroconchia</taxon>
        <taxon>Palaeoheterodonta</taxon>
        <taxon>Unionida</taxon>
        <taxon>Unionoidea</taxon>
        <taxon>Unionidae</taxon>
        <taxon>Ambleminae</taxon>
        <taxon>Lampsilini</taxon>
        <taxon>Potamilus</taxon>
    </lineage>
</organism>
<evidence type="ECO:0000259" key="11">
    <source>
        <dbReference type="Pfam" id="PF01902"/>
    </source>
</evidence>
<evidence type="ECO:0000256" key="10">
    <source>
        <dbReference type="SAM" id="MobiDB-lite"/>
    </source>
</evidence>
<evidence type="ECO:0000256" key="7">
    <source>
        <dbReference type="ARBA" id="ARBA00031552"/>
    </source>
</evidence>
<comment type="caution">
    <text evidence="12">The sequence shown here is derived from an EMBL/GenBank/DDBJ whole genome shotgun (WGS) entry which is preliminary data.</text>
</comment>
<feature type="compositionally biased region" description="Basic residues" evidence="10">
    <location>
        <begin position="532"/>
        <end position="573"/>
    </location>
</feature>
<evidence type="ECO:0000256" key="1">
    <source>
        <dbReference type="ARBA" id="ARBA00005156"/>
    </source>
</evidence>
<dbReference type="InterPro" id="IPR002761">
    <property type="entry name" value="Diphthami_syn_dom"/>
</dbReference>
<evidence type="ECO:0000256" key="4">
    <source>
        <dbReference type="ARBA" id="ARBA00018426"/>
    </source>
</evidence>
<dbReference type="Gene3D" id="3.90.1490.10">
    <property type="entry name" value="putative n-type atp pyrophosphatase, domain 2"/>
    <property type="match status" value="1"/>
</dbReference>
<dbReference type="InterPro" id="IPR052707">
    <property type="entry name" value="OsmC_Ohr_Peroxiredoxin"/>
</dbReference>
<sequence>MQKQHHYQAKIKWTGNKQTGTDNYQNYERSYTIDIPNKVTLFGTSDPTFRGDPSRHNPEDLLVSSLSACHMLWYLHLCSEAKVIVTDYEDHATGIMIETSNGSGRFTEVTLNPTVTVEEANMVEIAQELHKKANELCFIANSVNFPVRHNSKARININANETKFVCPNVNDKLTEKIVFNWSGGKDSALCLYKTLQAQQFDVMCLLTSISQQYQRISMHGVRVDLLDAQADSIGIPLIKMQIPEIPTMENYETVMRTTLNDLKNNGATACVFGDIFLDDLRTYRETQLAELKLKGFFPLWKIPTHKLIREFLDLGFKTIITCVNEKYLDKCFAGRIIDNDFLNDLPDNVDPCGENGEFHTFVFDGPIFKKPIPFNKGDLVYKKYASPSPNDNSTKNKSSDNPYDNVNLLDPLSAIILRNYRKYEINSMGTLRNHPGQARNHPGRARNHPGRAQNHPGQAQNHPGQARNHPGRARNHPGQAQNHPGQARNHPGRARNHPGRARNHPGRARNHPGQARNHPGRARNHPGQARNHPGRARNHPGRARNHPGRARNHPGRARNHPGRARNHPGRARNHLGPLRNRFVTEQNRFVTEQNQIVMEQNQIVMLH</sequence>
<reference evidence="12" key="1">
    <citation type="journal article" date="2021" name="Genome Biol. Evol.">
        <title>A High-Quality Reference Genome for a Parasitic Bivalve with Doubly Uniparental Inheritance (Bivalvia: Unionida).</title>
        <authorList>
            <person name="Smith C.H."/>
        </authorList>
    </citation>
    <scope>NUCLEOTIDE SEQUENCE</scope>
    <source>
        <strain evidence="12">CHS0354</strain>
    </source>
</reference>
<feature type="compositionally biased region" description="Basic residues" evidence="10">
    <location>
        <begin position="490"/>
        <end position="510"/>
    </location>
</feature>
<dbReference type="PANTHER" id="PTHR42830:SF2">
    <property type="entry name" value="OSMC_OHR FAMILY PROTEIN"/>
    <property type="match status" value="1"/>
</dbReference>
<evidence type="ECO:0000313" key="12">
    <source>
        <dbReference type="EMBL" id="KAK3605111.1"/>
    </source>
</evidence>
<evidence type="ECO:0000256" key="9">
    <source>
        <dbReference type="ARBA" id="ARBA00048108"/>
    </source>
</evidence>
<dbReference type="SUPFAM" id="SSF52402">
    <property type="entry name" value="Adenine nucleotide alpha hydrolases-like"/>
    <property type="match status" value="1"/>
</dbReference>
<reference evidence="12" key="2">
    <citation type="journal article" date="2021" name="Genome Biol. Evol.">
        <title>Developing a high-quality reference genome for a parasitic bivalve with doubly uniparental inheritance (Bivalvia: Unionida).</title>
        <authorList>
            <person name="Smith C.H."/>
        </authorList>
    </citation>
    <scope>NUCLEOTIDE SEQUENCE</scope>
    <source>
        <strain evidence="12">CHS0354</strain>
        <tissue evidence="12">Mantle</tissue>
    </source>
</reference>
<dbReference type="AlphaFoldDB" id="A0AAE0T7J8"/>
<dbReference type="SUPFAM" id="SSF82784">
    <property type="entry name" value="OsmC-like"/>
    <property type="match status" value="1"/>
</dbReference>
<evidence type="ECO:0000256" key="8">
    <source>
        <dbReference type="ARBA" id="ARBA00032849"/>
    </source>
</evidence>
<dbReference type="Gene3D" id="3.30.300.20">
    <property type="match status" value="1"/>
</dbReference>
<dbReference type="EC" id="6.3.1.14" evidence="3"/>
<dbReference type="PANTHER" id="PTHR42830">
    <property type="entry name" value="OSMOTICALLY INDUCIBLE FAMILY PROTEIN"/>
    <property type="match status" value="1"/>
</dbReference>
<dbReference type="GO" id="GO:0017178">
    <property type="term" value="F:diphthine-ammonia ligase activity"/>
    <property type="evidence" value="ECO:0007669"/>
    <property type="project" value="UniProtKB-EC"/>
</dbReference>
<keyword evidence="13" id="KW-1185">Reference proteome</keyword>
<dbReference type="Gene3D" id="3.40.50.620">
    <property type="entry name" value="HUPs"/>
    <property type="match status" value="1"/>
</dbReference>
<protein>
    <recommendedName>
        <fullName evidence="4">Diphthine--ammonia ligase</fullName>
        <ecNumber evidence="3">6.3.1.14</ecNumber>
    </recommendedName>
    <alternativeName>
        <fullName evidence="6">ATP-binding domain-containing protein 4</fullName>
    </alternativeName>
    <alternativeName>
        <fullName evidence="5">Diphthamide synthase</fullName>
    </alternativeName>
    <alternativeName>
        <fullName evidence="7">Diphthamide synthetase</fullName>
    </alternativeName>
    <alternativeName>
        <fullName evidence="8">Protein DPH6 homolog</fullName>
    </alternativeName>
</protein>
<dbReference type="InterPro" id="IPR003718">
    <property type="entry name" value="OsmC/Ohr_fam"/>
</dbReference>
<comment type="similarity">
    <text evidence="2">Belongs to the Diphthine--ammonia ligase family.</text>
</comment>
<proteinExistence type="inferred from homology"/>
<gene>
    <name evidence="12" type="ORF">CHS0354_000779</name>
</gene>
<dbReference type="Pfam" id="PF01902">
    <property type="entry name" value="Diphthami_syn_2"/>
    <property type="match status" value="1"/>
</dbReference>
<dbReference type="InterPro" id="IPR014729">
    <property type="entry name" value="Rossmann-like_a/b/a_fold"/>
</dbReference>
<dbReference type="InterPro" id="IPR015946">
    <property type="entry name" value="KH_dom-like_a/b"/>
</dbReference>
<dbReference type="NCBIfam" id="TIGR00290">
    <property type="entry name" value="MJ0570_dom"/>
    <property type="match status" value="1"/>
</dbReference>